<evidence type="ECO:0000259" key="3">
    <source>
        <dbReference type="Pfam" id="PF04780"/>
    </source>
</evidence>
<dbReference type="GO" id="GO:0016787">
    <property type="term" value="F:hydrolase activity"/>
    <property type="evidence" value="ECO:0007669"/>
    <property type="project" value="UniProtKB-KW"/>
</dbReference>
<dbReference type="InterPro" id="IPR006865">
    <property type="entry name" value="DUF629"/>
</dbReference>
<dbReference type="InterPro" id="IPR011990">
    <property type="entry name" value="TPR-like_helical_dom_sf"/>
</dbReference>
<dbReference type="HOGENOM" id="CLU_015175_0_0_1"/>
<dbReference type="PANTHER" id="PTHR22975">
    <property type="entry name" value="UBIQUITIN SPECIFIC PROTEINASE"/>
    <property type="match status" value="1"/>
</dbReference>
<evidence type="ECO:0000313" key="4">
    <source>
        <dbReference type="EnsemblPlants" id="OGLUM07G15870.2"/>
    </source>
</evidence>
<dbReference type="SUPFAM" id="SSF48452">
    <property type="entry name" value="TPR-like"/>
    <property type="match status" value="1"/>
</dbReference>
<reference evidence="4" key="1">
    <citation type="submission" date="2015-04" db="UniProtKB">
        <authorList>
            <consortium name="EnsemblPlants"/>
        </authorList>
    </citation>
    <scope>IDENTIFICATION</scope>
</reference>
<keyword evidence="2" id="KW-0378">Hydrolase</keyword>
<reference evidence="4" key="2">
    <citation type="submission" date="2018-05" db="EMBL/GenBank/DDBJ databases">
        <title>OgluRS3 (Oryza glumaepatula Reference Sequence Version 3).</title>
        <authorList>
            <person name="Zhang J."/>
            <person name="Kudrna D."/>
            <person name="Lee S."/>
            <person name="Talag J."/>
            <person name="Welchert J."/>
            <person name="Wing R.A."/>
        </authorList>
    </citation>
    <scope>NUCLEOTIDE SEQUENCE [LARGE SCALE GENOMIC DNA]</scope>
</reference>
<dbReference type="AlphaFoldDB" id="A0A0E0AKI9"/>
<keyword evidence="5" id="KW-1185">Reference proteome</keyword>
<evidence type="ECO:0000256" key="2">
    <source>
        <dbReference type="ARBA" id="ARBA00022801"/>
    </source>
</evidence>
<evidence type="ECO:0000256" key="1">
    <source>
        <dbReference type="ARBA" id="ARBA00022786"/>
    </source>
</evidence>
<accession>A0A0E0AKI9</accession>
<organism evidence="4">
    <name type="scientific">Oryza glumipatula</name>
    <dbReference type="NCBI Taxonomy" id="40148"/>
    <lineage>
        <taxon>Eukaryota</taxon>
        <taxon>Viridiplantae</taxon>
        <taxon>Streptophyta</taxon>
        <taxon>Embryophyta</taxon>
        <taxon>Tracheophyta</taxon>
        <taxon>Spermatophyta</taxon>
        <taxon>Magnoliopsida</taxon>
        <taxon>Liliopsida</taxon>
        <taxon>Poales</taxon>
        <taxon>Poaceae</taxon>
        <taxon>BOP clade</taxon>
        <taxon>Oryzoideae</taxon>
        <taxon>Oryzeae</taxon>
        <taxon>Oryzinae</taxon>
        <taxon>Oryza</taxon>
    </lineage>
</organism>
<dbReference type="PANTHER" id="PTHR22975:SF19">
    <property type="entry name" value="EXPRESSED PROTEIN"/>
    <property type="match status" value="1"/>
</dbReference>
<name>A0A0E0AKI9_9ORYZ</name>
<dbReference type="Proteomes" id="UP000026961">
    <property type="component" value="Chromosome 7"/>
</dbReference>
<dbReference type="Gene3D" id="1.25.40.10">
    <property type="entry name" value="Tetratricopeptide repeat domain"/>
    <property type="match status" value="1"/>
</dbReference>
<proteinExistence type="predicted"/>
<evidence type="ECO:0000313" key="5">
    <source>
        <dbReference type="Proteomes" id="UP000026961"/>
    </source>
</evidence>
<feature type="domain" description="DUF629" evidence="3">
    <location>
        <begin position="199"/>
        <end position="304"/>
    </location>
</feature>
<dbReference type="eggNOG" id="KOG1887">
    <property type="taxonomic scope" value="Eukaryota"/>
</dbReference>
<dbReference type="Gramene" id="OGLUM07G15870.2">
    <property type="protein sequence ID" value="OGLUM07G15870.2"/>
    <property type="gene ID" value="OGLUM07G15870"/>
</dbReference>
<sequence length="921" mass="104704">MAGVVVGSKGNRDWSDCDAAFREEAGRAIVALTEGEQGHAHGLSLATALVGRYPRSPLARAILARCYLQRNSRRQERVQLELAAVLAPRCPHIASLLIDALISMDLFDEAAEACDRALRVLEPTDPALHYTFVSNRYSSADDDNPFDLEYRKAHGRETIRGQRARIEKGKGLAAASPEPASTPEWPPETVDLGIAGDRWSRMSEEERQALLKVSFGEMKFYCRSRGLMDMTSMLSDAEVFVKKGWSSYWICPFCSGMIYVEFTAFKSHIDEEHIVGKELLSLVPEKISDSEKELLRLWRWEPTDGDDLSGRTKILREVKEIVFELIDLGFVSLNLLYIMHKFIMNRVRPVAPLVVSMCGSCGIGQLSSPHLQELCELLKPLTLVMQTHRGWKHQKHHNGEQESQQDSLVVHTHRGCNHHKRRNGEQESQQDSLVGITWSQDSLLIIASRETDGSSQADRLFACLLSEPLLEDPMELCFSKWRECFVDGPDILNNISRALGKAKLKFSSWEELKGIQGGVYFLPKAIFERDIDIKTYFDSWIGSAQVEMLLIDAEVDYWKERLLKTCQVDCLAVISPIAKACLWAKLVNDPLEDALLAHPQVPLDAILRSLWHIRRFCDDLWEIPCISPDVKARVYRAILLHIFRSWDQCKTCDLPSSAIFMVDSLRSFVIDEKAGNISAYRVVESILERLHVAQTPLHFEFKGESLVPQTAIVPSLLGCICLAHNLFGLHIIEKKCNCVNEVPMKTKSTFFHSINLGSVEGTTQTNILLLIQLESFSELLKAVDKQSVCDFRNGGCGHRITRYLWYPPHFFMIVLRWPDNKGNHINMHKVLISLAAELDISHIYEGLQSESMYTLVSAVSYDDEGRQYLCFARDEARWLIHDSTTHAESWKGLIERYSQANLRPEILFFEHGRKRDHRLLL</sequence>
<dbReference type="InterPro" id="IPR052398">
    <property type="entry name" value="Ubiquitin_hydrolase_53/54"/>
</dbReference>
<keyword evidence="1" id="KW-0833">Ubl conjugation pathway</keyword>
<dbReference type="EnsemblPlants" id="OGLUM07G15870.2">
    <property type="protein sequence ID" value="OGLUM07G15870.2"/>
    <property type="gene ID" value="OGLUM07G15870"/>
</dbReference>
<protein>
    <recommendedName>
        <fullName evidence="3">DUF629 domain-containing protein</fullName>
    </recommendedName>
</protein>
<dbReference type="Pfam" id="PF04780">
    <property type="entry name" value="DUF629"/>
    <property type="match status" value="1"/>
</dbReference>